<keyword evidence="1" id="KW-0808">Transferase</keyword>
<dbReference type="GO" id="GO:0016747">
    <property type="term" value="F:acyltransferase activity, transferring groups other than amino-acyl groups"/>
    <property type="evidence" value="ECO:0007669"/>
    <property type="project" value="InterPro"/>
</dbReference>
<dbReference type="AlphaFoldDB" id="A0A1G9PNP1"/>
<protein>
    <submittedName>
        <fullName evidence="4">Ribosomal protein S18 acetylase RimI</fullName>
    </submittedName>
</protein>
<dbReference type="Pfam" id="PF00583">
    <property type="entry name" value="Acetyltransf_1"/>
    <property type="match status" value="1"/>
</dbReference>
<dbReference type="Proteomes" id="UP000199202">
    <property type="component" value="Unassembled WGS sequence"/>
</dbReference>
<dbReference type="SUPFAM" id="SSF55729">
    <property type="entry name" value="Acyl-CoA N-acyltransferases (Nat)"/>
    <property type="match status" value="1"/>
</dbReference>
<dbReference type="InterPro" id="IPR050832">
    <property type="entry name" value="Bact_Acetyltransf"/>
</dbReference>
<keyword evidence="4" id="KW-0687">Ribonucleoprotein</keyword>
<dbReference type="STRING" id="633440.SAMN05421869_13444"/>
<evidence type="ECO:0000259" key="3">
    <source>
        <dbReference type="PROSITE" id="PS51186"/>
    </source>
</evidence>
<dbReference type="PANTHER" id="PTHR43877:SF2">
    <property type="entry name" value="AMINOALKYLPHOSPHONATE N-ACETYLTRANSFERASE-RELATED"/>
    <property type="match status" value="1"/>
</dbReference>
<sequence>MDFSLRPAQPADFAAIAELTMDVYRDLLPSIPGAQEYLEKMRDVQGRAEQSELLAAVDNVTGQVLGAVSFVLPGTPYANLAVPGEGEFRLLAVASAAQGRGVGEALVRACLDRALSLGLHRVVLHTQSNMLAAQRLYGRLGFVRVPERDRAVTPDFALWAYSVDLKEAVAAD</sequence>
<dbReference type="GO" id="GO:0005840">
    <property type="term" value="C:ribosome"/>
    <property type="evidence" value="ECO:0007669"/>
    <property type="project" value="UniProtKB-KW"/>
</dbReference>
<accession>A0A1G9PNP1</accession>
<evidence type="ECO:0000256" key="2">
    <source>
        <dbReference type="ARBA" id="ARBA00023315"/>
    </source>
</evidence>
<keyword evidence="4" id="KW-0689">Ribosomal protein</keyword>
<dbReference type="OrthoDB" id="273614at2"/>
<name>A0A1G9PNP1_9ACTN</name>
<feature type="domain" description="N-acetyltransferase" evidence="3">
    <location>
        <begin position="3"/>
        <end position="164"/>
    </location>
</feature>
<reference evidence="4 5" key="1">
    <citation type="submission" date="2016-10" db="EMBL/GenBank/DDBJ databases">
        <authorList>
            <person name="de Groot N.N."/>
        </authorList>
    </citation>
    <scope>NUCLEOTIDE SEQUENCE [LARGE SCALE GENOMIC DNA]</scope>
    <source>
        <strain evidence="4 5">CGMCC 4.6533</strain>
    </source>
</reference>
<evidence type="ECO:0000313" key="4">
    <source>
        <dbReference type="EMBL" id="SDM00223.1"/>
    </source>
</evidence>
<dbReference type="RefSeq" id="WP_090945932.1">
    <property type="nucleotide sequence ID" value="NZ_FNDJ01000034.1"/>
</dbReference>
<gene>
    <name evidence="4" type="ORF">SAMN05421869_13444</name>
</gene>
<organism evidence="4 5">
    <name type="scientific">Nonomuraea jiangxiensis</name>
    <dbReference type="NCBI Taxonomy" id="633440"/>
    <lineage>
        <taxon>Bacteria</taxon>
        <taxon>Bacillati</taxon>
        <taxon>Actinomycetota</taxon>
        <taxon>Actinomycetes</taxon>
        <taxon>Streptosporangiales</taxon>
        <taxon>Streptosporangiaceae</taxon>
        <taxon>Nonomuraea</taxon>
    </lineage>
</organism>
<dbReference type="InterPro" id="IPR016181">
    <property type="entry name" value="Acyl_CoA_acyltransferase"/>
</dbReference>
<keyword evidence="2" id="KW-0012">Acyltransferase</keyword>
<evidence type="ECO:0000313" key="5">
    <source>
        <dbReference type="Proteomes" id="UP000199202"/>
    </source>
</evidence>
<dbReference type="CDD" id="cd04301">
    <property type="entry name" value="NAT_SF"/>
    <property type="match status" value="1"/>
</dbReference>
<dbReference type="PROSITE" id="PS51186">
    <property type="entry name" value="GNAT"/>
    <property type="match status" value="1"/>
</dbReference>
<proteinExistence type="predicted"/>
<dbReference type="InterPro" id="IPR000182">
    <property type="entry name" value="GNAT_dom"/>
</dbReference>
<evidence type="ECO:0000256" key="1">
    <source>
        <dbReference type="ARBA" id="ARBA00022679"/>
    </source>
</evidence>
<dbReference type="Gene3D" id="3.40.630.30">
    <property type="match status" value="1"/>
</dbReference>
<dbReference type="PANTHER" id="PTHR43877">
    <property type="entry name" value="AMINOALKYLPHOSPHONATE N-ACETYLTRANSFERASE-RELATED-RELATED"/>
    <property type="match status" value="1"/>
</dbReference>
<dbReference type="EMBL" id="FNDJ01000034">
    <property type="protein sequence ID" value="SDM00223.1"/>
    <property type="molecule type" value="Genomic_DNA"/>
</dbReference>
<keyword evidence="5" id="KW-1185">Reference proteome</keyword>